<dbReference type="HOGENOM" id="CLU_000134_45_9_1"/>
<evidence type="ECO:0000256" key="1">
    <source>
        <dbReference type="ARBA" id="ARBA00022737"/>
    </source>
</evidence>
<keyword evidence="2 3" id="KW-0040">ANK repeat</keyword>
<accession>V3YW15</accession>
<evidence type="ECO:0000256" key="2">
    <source>
        <dbReference type="ARBA" id="ARBA00023043"/>
    </source>
</evidence>
<dbReference type="OrthoDB" id="194358at2759"/>
<sequence>LHLACLVGNLDIITYILDHKDVVQICDRNGKTPLHLAAWNGDTRSIEILLEYGANINCMTES</sequence>
<protein>
    <submittedName>
        <fullName evidence="4">Uncharacterized protein</fullName>
    </submittedName>
</protein>
<dbReference type="PANTHER" id="PTHR24174:SF16">
    <property type="entry name" value="CASKIN-2"/>
    <property type="match status" value="1"/>
</dbReference>
<dbReference type="InterPro" id="IPR002110">
    <property type="entry name" value="Ankyrin_rpt"/>
</dbReference>
<dbReference type="RefSeq" id="XP_009067092.1">
    <property type="nucleotide sequence ID" value="XM_009068844.1"/>
</dbReference>
<keyword evidence="1" id="KW-0677">Repeat</keyword>
<dbReference type="KEGG" id="lgi:LOTGIDRAFT_58185"/>
<evidence type="ECO:0000256" key="3">
    <source>
        <dbReference type="PROSITE-ProRule" id="PRU00023"/>
    </source>
</evidence>
<dbReference type="SMART" id="SM00248">
    <property type="entry name" value="ANK"/>
    <property type="match status" value="2"/>
</dbReference>
<dbReference type="Proteomes" id="UP000030746">
    <property type="component" value="Unassembled WGS sequence"/>
</dbReference>
<evidence type="ECO:0000313" key="5">
    <source>
        <dbReference type="Proteomes" id="UP000030746"/>
    </source>
</evidence>
<dbReference type="SUPFAM" id="SSF48403">
    <property type="entry name" value="Ankyrin repeat"/>
    <property type="match status" value="1"/>
</dbReference>
<keyword evidence="5" id="KW-1185">Reference proteome</keyword>
<gene>
    <name evidence="4" type="ORF">LOTGIDRAFT_58185</name>
</gene>
<dbReference type="PROSITE" id="PS50088">
    <property type="entry name" value="ANK_REPEAT"/>
    <property type="match status" value="1"/>
</dbReference>
<feature type="non-terminal residue" evidence="4">
    <location>
        <position position="1"/>
    </location>
</feature>
<evidence type="ECO:0000313" key="4">
    <source>
        <dbReference type="EMBL" id="ESO82203.1"/>
    </source>
</evidence>
<dbReference type="GeneID" id="20251431"/>
<feature type="non-terminal residue" evidence="4">
    <location>
        <position position="62"/>
    </location>
</feature>
<dbReference type="InterPro" id="IPR036770">
    <property type="entry name" value="Ankyrin_rpt-contain_sf"/>
</dbReference>
<dbReference type="Gene3D" id="1.25.40.20">
    <property type="entry name" value="Ankyrin repeat-containing domain"/>
    <property type="match status" value="1"/>
</dbReference>
<name>V3YW15_LOTGI</name>
<proteinExistence type="predicted"/>
<dbReference type="AlphaFoldDB" id="V3YW15"/>
<dbReference type="Pfam" id="PF12796">
    <property type="entry name" value="Ank_2"/>
    <property type="match status" value="1"/>
</dbReference>
<dbReference type="PROSITE" id="PS50297">
    <property type="entry name" value="ANK_REP_REGION"/>
    <property type="match status" value="1"/>
</dbReference>
<dbReference type="EMBL" id="KB203992">
    <property type="protein sequence ID" value="ESO82203.1"/>
    <property type="molecule type" value="Genomic_DNA"/>
</dbReference>
<dbReference type="PANTHER" id="PTHR24174">
    <property type="entry name" value="ANKYRIN REPEAT AND STERILE ALPHA MOTIF DOMAIN-CONTAINING PROTEIN 1"/>
    <property type="match status" value="1"/>
</dbReference>
<reference evidence="4 5" key="1">
    <citation type="journal article" date="2013" name="Nature">
        <title>Insights into bilaterian evolution from three spiralian genomes.</title>
        <authorList>
            <person name="Simakov O."/>
            <person name="Marletaz F."/>
            <person name="Cho S.J."/>
            <person name="Edsinger-Gonzales E."/>
            <person name="Havlak P."/>
            <person name="Hellsten U."/>
            <person name="Kuo D.H."/>
            <person name="Larsson T."/>
            <person name="Lv J."/>
            <person name="Arendt D."/>
            <person name="Savage R."/>
            <person name="Osoegawa K."/>
            <person name="de Jong P."/>
            <person name="Grimwood J."/>
            <person name="Chapman J.A."/>
            <person name="Shapiro H."/>
            <person name="Aerts A."/>
            <person name="Otillar R.P."/>
            <person name="Terry A.Y."/>
            <person name="Boore J.L."/>
            <person name="Grigoriev I.V."/>
            <person name="Lindberg D.R."/>
            <person name="Seaver E.C."/>
            <person name="Weisblat D.A."/>
            <person name="Putnam N.H."/>
            <person name="Rokhsar D.S."/>
        </authorList>
    </citation>
    <scope>NUCLEOTIDE SEQUENCE [LARGE SCALE GENOMIC DNA]</scope>
</reference>
<dbReference type="InterPro" id="IPR033635">
    <property type="entry name" value="ANKS1/Caskin"/>
</dbReference>
<dbReference type="STRING" id="225164.V3YW15"/>
<feature type="repeat" description="ANK" evidence="3">
    <location>
        <begin position="29"/>
        <end position="61"/>
    </location>
</feature>
<dbReference type="CTD" id="20251431"/>
<organism evidence="4 5">
    <name type="scientific">Lottia gigantea</name>
    <name type="common">Giant owl limpet</name>
    <dbReference type="NCBI Taxonomy" id="225164"/>
    <lineage>
        <taxon>Eukaryota</taxon>
        <taxon>Metazoa</taxon>
        <taxon>Spiralia</taxon>
        <taxon>Lophotrochozoa</taxon>
        <taxon>Mollusca</taxon>
        <taxon>Gastropoda</taxon>
        <taxon>Patellogastropoda</taxon>
        <taxon>Lottioidea</taxon>
        <taxon>Lottiidae</taxon>
        <taxon>Lottia</taxon>
    </lineage>
</organism>